<protein>
    <recommendedName>
        <fullName evidence="1">Amidohydrolase 3 domain-containing protein</fullName>
    </recommendedName>
</protein>
<dbReference type="Gene3D" id="3.10.310.70">
    <property type="match status" value="1"/>
</dbReference>
<dbReference type="Gene3D" id="3.20.20.140">
    <property type="entry name" value="Metal-dependent hydrolases"/>
    <property type="match status" value="1"/>
</dbReference>
<reference evidence="3" key="1">
    <citation type="submission" date="2016-10" db="EMBL/GenBank/DDBJ databases">
        <authorList>
            <person name="Varghese N."/>
            <person name="Submissions S."/>
        </authorList>
    </citation>
    <scope>NUCLEOTIDE SEQUENCE [LARGE SCALE GENOMIC DNA]</scope>
    <source>
        <strain evidence="3">DSM 44234</strain>
    </source>
</reference>
<organism evidence="2 3">
    <name type="scientific">Tsukamurella tyrosinosolvens</name>
    <dbReference type="NCBI Taxonomy" id="57704"/>
    <lineage>
        <taxon>Bacteria</taxon>
        <taxon>Bacillati</taxon>
        <taxon>Actinomycetota</taxon>
        <taxon>Actinomycetes</taxon>
        <taxon>Mycobacteriales</taxon>
        <taxon>Tsukamurellaceae</taxon>
        <taxon>Tsukamurella</taxon>
    </lineage>
</organism>
<sequence length="536" mass="55295">MCAPSNRKSCLADWTSVTTELLLGGRIYTPTSTTATAIAVENGVISWIGEDRAARALHPDARVTDLDGAFVAPAFVDTHVHLTATGLALTGPDLSGGPEAVRAALAATPGETVIARGWDDTTWEGPLRRTDLDENRVVYAARVDEHSAQASTALRALVPGLEGLAGFSPDGPLTAAAHHAVRAAALAALSNAQITTAQTAALDAAAAAGIAAVHECGGPDIAGERDFTLLGALDHGVRVRRYWGEAARDADHARALIYRTGADGLAGDLFVDGSLGSRTALLRAPYADAPSNGVAYLDQETVTAHVLACTRARIQAGFHAIGDAAVARVVAAFAAAVDAFGGPRVASCGHRVEHAEMVTPDEAAKLGDWGVNASMQPQFDALWGGPDGMYARRLGPERAAALNDFALLAKNAVPLAFSSDSPVTPLDPWATLRAAVQHHTPGSAISPRAAFAAATRGAWRAGGVRDGVAGTLVPGAPATFAVWDADELVVRAPSDAVQRWSTDPRAGVAPLPDLAPGARLPRCLRTVVDGRTVFAA</sequence>
<dbReference type="RefSeq" id="WP_068741892.1">
    <property type="nucleotide sequence ID" value="NZ_CBDRGN010000001.1"/>
</dbReference>
<dbReference type="Pfam" id="PF07969">
    <property type="entry name" value="Amidohydro_3"/>
    <property type="match status" value="1"/>
</dbReference>
<dbReference type="SUPFAM" id="SSF51338">
    <property type="entry name" value="Composite domain of metallo-dependent hydrolases"/>
    <property type="match status" value="1"/>
</dbReference>
<accession>A0A1H4TPD3</accession>
<dbReference type="EMBL" id="FNSA01000003">
    <property type="protein sequence ID" value="SEC58346.1"/>
    <property type="molecule type" value="Genomic_DNA"/>
</dbReference>
<gene>
    <name evidence="2" type="ORF">SAMN04489793_2657</name>
</gene>
<evidence type="ECO:0000313" key="2">
    <source>
        <dbReference type="EMBL" id="SEC58346.1"/>
    </source>
</evidence>
<dbReference type="STRING" id="57704.SAMN04489793_2657"/>
<evidence type="ECO:0000313" key="3">
    <source>
        <dbReference type="Proteomes" id="UP000182241"/>
    </source>
</evidence>
<feature type="domain" description="Amidohydrolase 3" evidence="1">
    <location>
        <begin position="62"/>
        <end position="534"/>
    </location>
</feature>
<dbReference type="Gene3D" id="2.30.40.10">
    <property type="entry name" value="Urease, subunit C, domain 1"/>
    <property type="match status" value="1"/>
</dbReference>
<dbReference type="InterPro" id="IPR013108">
    <property type="entry name" value="Amidohydro_3"/>
</dbReference>
<dbReference type="Proteomes" id="UP000182241">
    <property type="component" value="Unassembled WGS sequence"/>
</dbReference>
<dbReference type="InterPro" id="IPR011059">
    <property type="entry name" value="Metal-dep_hydrolase_composite"/>
</dbReference>
<dbReference type="OrthoDB" id="3238066at2"/>
<evidence type="ECO:0000259" key="1">
    <source>
        <dbReference type="Pfam" id="PF07969"/>
    </source>
</evidence>
<dbReference type="SUPFAM" id="SSF51556">
    <property type="entry name" value="Metallo-dependent hydrolases"/>
    <property type="match status" value="1"/>
</dbReference>
<dbReference type="PANTHER" id="PTHR22642:SF2">
    <property type="entry name" value="PROTEIN LONG AFTER FAR-RED 3"/>
    <property type="match status" value="1"/>
</dbReference>
<name>A0A1H4TPD3_TSUTY</name>
<proteinExistence type="predicted"/>
<dbReference type="InterPro" id="IPR032466">
    <property type="entry name" value="Metal_Hydrolase"/>
</dbReference>
<dbReference type="PANTHER" id="PTHR22642">
    <property type="entry name" value="IMIDAZOLONEPROPIONASE"/>
    <property type="match status" value="1"/>
</dbReference>
<dbReference type="GO" id="GO:0016810">
    <property type="term" value="F:hydrolase activity, acting on carbon-nitrogen (but not peptide) bonds"/>
    <property type="evidence" value="ECO:0007669"/>
    <property type="project" value="InterPro"/>
</dbReference>
<keyword evidence="3" id="KW-1185">Reference proteome</keyword>
<dbReference type="AlphaFoldDB" id="A0A1H4TPD3"/>